<dbReference type="InterPro" id="IPR006685">
    <property type="entry name" value="MscS_channel_2nd"/>
</dbReference>
<feature type="transmembrane region" description="Helical" evidence="9">
    <location>
        <begin position="499"/>
        <end position="522"/>
    </location>
</feature>
<dbReference type="PANTHER" id="PTHR30347">
    <property type="entry name" value="POTASSIUM CHANNEL RELATED"/>
    <property type="match status" value="1"/>
</dbReference>
<feature type="signal peptide" evidence="10">
    <location>
        <begin position="1"/>
        <end position="27"/>
    </location>
</feature>
<keyword evidence="10" id="KW-0732">Signal</keyword>
<dbReference type="InterPro" id="IPR023408">
    <property type="entry name" value="MscS_beta-dom_sf"/>
</dbReference>
<dbReference type="InterPro" id="IPR011014">
    <property type="entry name" value="MscS_channel_TM-2"/>
</dbReference>
<reference evidence="14" key="1">
    <citation type="submission" date="2024-06" db="EMBL/GenBank/DDBJ databases">
        <title>Radixoralia hellwigii gen. nov., sp nov., isolated from a root canal in the human oral cavity.</title>
        <authorList>
            <person name="Bartsch S."/>
            <person name="Wittmer A."/>
            <person name="Schulz A.-K."/>
            <person name="Neumann-Schaal M."/>
            <person name="Wolf J."/>
            <person name="Gronow S."/>
            <person name="Tennert C."/>
            <person name="Haecker G."/>
            <person name="Cieplik F."/>
            <person name="Al-Ahmad A."/>
        </authorList>
    </citation>
    <scope>NUCLEOTIDE SEQUENCE [LARGE SCALE GENOMIC DNA]</scope>
    <source>
        <strain evidence="14">Wk13</strain>
    </source>
</reference>
<evidence type="ECO:0000256" key="2">
    <source>
        <dbReference type="ARBA" id="ARBA00008017"/>
    </source>
</evidence>
<dbReference type="InterPro" id="IPR049278">
    <property type="entry name" value="MS_channel_C"/>
</dbReference>
<evidence type="ECO:0000256" key="6">
    <source>
        <dbReference type="ARBA" id="ARBA00023136"/>
    </source>
</evidence>
<dbReference type="Gene3D" id="2.30.30.60">
    <property type="match status" value="1"/>
</dbReference>
<evidence type="ECO:0000313" key="14">
    <source>
        <dbReference type="Proteomes" id="UP001574673"/>
    </source>
</evidence>
<dbReference type="Pfam" id="PF21082">
    <property type="entry name" value="MS_channel_3rd"/>
    <property type="match status" value="1"/>
</dbReference>
<evidence type="ECO:0000259" key="12">
    <source>
        <dbReference type="Pfam" id="PF21082"/>
    </source>
</evidence>
<comment type="caution">
    <text evidence="13">The sequence shown here is derived from an EMBL/GenBank/DDBJ whole genome shotgun (WGS) entry which is preliminary data.</text>
</comment>
<gene>
    <name evidence="13" type="ORF">ABCS64_01615</name>
</gene>
<feature type="domain" description="Mechanosensitive ion channel MscS C-terminal" evidence="12">
    <location>
        <begin position="670"/>
        <end position="750"/>
    </location>
</feature>
<dbReference type="InterPro" id="IPR010920">
    <property type="entry name" value="LSM_dom_sf"/>
</dbReference>
<dbReference type="Gene3D" id="1.10.287.1260">
    <property type="match status" value="1"/>
</dbReference>
<evidence type="ECO:0000259" key="11">
    <source>
        <dbReference type="Pfam" id="PF00924"/>
    </source>
</evidence>
<dbReference type="SUPFAM" id="SSF50182">
    <property type="entry name" value="Sm-like ribonucleoproteins"/>
    <property type="match status" value="1"/>
</dbReference>
<evidence type="ECO:0000256" key="10">
    <source>
        <dbReference type="SAM" id="SignalP"/>
    </source>
</evidence>
<evidence type="ECO:0000313" key="13">
    <source>
        <dbReference type="EMBL" id="MFA9949036.1"/>
    </source>
</evidence>
<proteinExistence type="inferred from homology"/>
<feature type="transmembrane region" description="Helical" evidence="9">
    <location>
        <begin position="550"/>
        <end position="567"/>
    </location>
</feature>
<evidence type="ECO:0000256" key="4">
    <source>
        <dbReference type="ARBA" id="ARBA00022692"/>
    </source>
</evidence>
<dbReference type="EMBL" id="JBEUWX010000001">
    <property type="protein sequence ID" value="MFA9949036.1"/>
    <property type="molecule type" value="Genomic_DNA"/>
</dbReference>
<dbReference type="SUPFAM" id="SSF82689">
    <property type="entry name" value="Mechanosensitive channel protein MscS (YggB), C-terminal domain"/>
    <property type="match status" value="1"/>
</dbReference>
<dbReference type="Gene3D" id="3.30.70.100">
    <property type="match status" value="1"/>
</dbReference>
<evidence type="ECO:0000256" key="8">
    <source>
        <dbReference type="SAM" id="MobiDB-lite"/>
    </source>
</evidence>
<evidence type="ECO:0000256" key="3">
    <source>
        <dbReference type="ARBA" id="ARBA00022475"/>
    </source>
</evidence>
<evidence type="ECO:0000256" key="7">
    <source>
        <dbReference type="SAM" id="Coils"/>
    </source>
</evidence>
<keyword evidence="3" id="KW-1003">Cell membrane</keyword>
<comment type="similarity">
    <text evidence="2">Belongs to the MscS (TC 1.A.23) family.</text>
</comment>
<dbReference type="Proteomes" id="UP001574673">
    <property type="component" value="Unassembled WGS sequence"/>
</dbReference>
<keyword evidence="5 9" id="KW-1133">Transmembrane helix</keyword>
<organism evidence="13 14">
    <name type="scientific">Dentiradicibacter hellwigii</name>
    <dbReference type="NCBI Taxonomy" id="3149053"/>
    <lineage>
        <taxon>Bacteria</taxon>
        <taxon>Pseudomonadati</taxon>
        <taxon>Pseudomonadota</taxon>
        <taxon>Betaproteobacteria</taxon>
        <taxon>Rhodocyclales</taxon>
        <taxon>Rhodocyclaceae</taxon>
        <taxon>Dentiradicibacter</taxon>
    </lineage>
</organism>
<sequence length="803" mass="88832">MKPFRLLVSVCLVALTVLLTPAFIAPAAAQASLLNIVKKDNQTEDKAATDQSSDELRRQAEADLDEVRQKLEENAALQPADAAAAADKEERQRLLDIQLYFRNEKLWRLNDLAALKNTASTPVDTLPSVKALGEKPPYSALRVDALRDELDTQQDHLQSLQNSVQMREAEKQFLSERLRKANEEVRLTSDKAAHEKTEANRRNQEIAELKKQAAEVELAASAADQDYLQAQISSVRQRIEEMKHIVARVLPAQALSESNLNEIRNTLRTAQDKASTEVDQVAARHAKRLAERQRLLAASKNGNDASRLAFIDQALRADSMALEGLRTLQLLEQFHADAWEQRILLLAADSTAEVRQSALNALRQIAASLNTKDKKDNRWQQIAINQENLRAIIADLEARTTSLMQGGSAQIAAEKEVLSLYRNALTIYDRIAQLARRINQETARWIGDFTGAENNESALAGLRLNDLWQTAKRVAYSVWNYELFTVEDISQADGQKITISYGITVGKSIGAIFLFGLGYWLFARITKRILALLVERGNVNAQVASVTRRWLMISVSVLLAVSILNLARIPLTVFTFVGGALAIGVGFGTQTIIKNFISGIILLFERKVRVGDIVVIGDVTGTVTNVDLRATTVKAFDGTEALIPNSNVLENQVINWTYSDPRLRREIGLQIEYGAPVRDAANIIMECAQAHGQVLKSPAPEVYFDGFADSGLDIAMTFWIELGAHTNGRRIDSDLRFMIEKRLAAAGINIPFPTRDVNLRAASPLPVTMATAQSAQESKKSDAGQDTDPQKKHDAPAAKAKQR</sequence>
<comment type="subcellular location">
    <subcellularLocation>
        <location evidence="1">Cell membrane</location>
        <topology evidence="1">Multi-pass membrane protein</topology>
    </subcellularLocation>
</comment>
<keyword evidence="7" id="KW-0175">Coiled coil</keyword>
<keyword evidence="4 9" id="KW-0812">Transmembrane</keyword>
<feature type="chain" id="PRO_5047262625" evidence="10">
    <location>
        <begin position="28"/>
        <end position="803"/>
    </location>
</feature>
<evidence type="ECO:0000256" key="9">
    <source>
        <dbReference type="SAM" id="Phobius"/>
    </source>
</evidence>
<dbReference type="InterPro" id="IPR011066">
    <property type="entry name" value="MscS_channel_C_sf"/>
</dbReference>
<dbReference type="RefSeq" id="WP_418890195.1">
    <property type="nucleotide sequence ID" value="NZ_JBEUWX010000001.1"/>
</dbReference>
<feature type="compositionally biased region" description="Basic and acidic residues" evidence="8">
    <location>
        <begin position="777"/>
        <end position="796"/>
    </location>
</feature>
<keyword evidence="14" id="KW-1185">Reference proteome</keyword>
<dbReference type="PANTHER" id="PTHR30347:SF1">
    <property type="entry name" value="MECHANOSENSITIVE CHANNEL MSCK"/>
    <property type="match status" value="1"/>
</dbReference>
<dbReference type="InterPro" id="IPR052702">
    <property type="entry name" value="MscS-like_channel"/>
</dbReference>
<name>A0ABV4UCF4_9RHOO</name>
<evidence type="ECO:0000256" key="5">
    <source>
        <dbReference type="ARBA" id="ARBA00022989"/>
    </source>
</evidence>
<evidence type="ECO:0000256" key="1">
    <source>
        <dbReference type="ARBA" id="ARBA00004651"/>
    </source>
</evidence>
<feature type="coiled-coil region" evidence="7">
    <location>
        <begin position="143"/>
        <end position="226"/>
    </location>
</feature>
<accession>A0ABV4UCF4</accession>
<feature type="domain" description="Mechanosensitive ion channel MscS" evidence="11">
    <location>
        <begin position="591"/>
        <end position="657"/>
    </location>
</feature>
<dbReference type="Pfam" id="PF00924">
    <property type="entry name" value="MS_channel_2nd"/>
    <property type="match status" value="1"/>
</dbReference>
<dbReference type="SUPFAM" id="SSF82861">
    <property type="entry name" value="Mechanosensitive channel protein MscS (YggB), transmembrane region"/>
    <property type="match status" value="1"/>
</dbReference>
<keyword evidence="6 9" id="KW-0472">Membrane</keyword>
<feature type="region of interest" description="Disordered" evidence="8">
    <location>
        <begin position="768"/>
        <end position="803"/>
    </location>
</feature>
<protein>
    <submittedName>
        <fullName evidence="13">Mechanosensitive ion channel domain-containing protein</fullName>
    </submittedName>
</protein>
<feature type="transmembrane region" description="Helical" evidence="9">
    <location>
        <begin position="573"/>
        <end position="597"/>
    </location>
</feature>